<evidence type="ECO:0000313" key="3">
    <source>
        <dbReference type="Proteomes" id="UP000616595"/>
    </source>
</evidence>
<dbReference type="InterPro" id="IPR042070">
    <property type="entry name" value="PucR_C-HTH_sf"/>
</dbReference>
<evidence type="ECO:0000313" key="2">
    <source>
        <dbReference type="EMBL" id="MBC3887150.1"/>
    </source>
</evidence>
<keyword evidence="3" id="KW-1185">Reference proteome</keyword>
<dbReference type="RefSeq" id="WP_148566504.1">
    <property type="nucleotide sequence ID" value="NZ_RXYA01000004.1"/>
</dbReference>
<accession>A0A923KV55</accession>
<protein>
    <recommendedName>
        <fullName evidence="1">PucR C-terminal helix-turn-helix domain-containing protein</fullName>
    </recommendedName>
</protein>
<evidence type="ECO:0000259" key="1">
    <source>
        <dbReference type="Pfam" id="PF13556"/>
    </source>
</evidence>
<name>A0A923KV55_9FIRM</name>
<dbReference type="PANTHER" id="PTHR33744:SF1">
    <property type="entry name" value="DNA-BINDING TRANSCRIPTIONAL ACTIVATOR ADER"/>
    <property type="match status" value="1"/>
</dbReference>
<dbReference type="Pfam" id="PF13556">
    <property type="entry name" value="HTH_30"/>
    <property type="match status" value="1"/>
</dbReference>
<dbReference type="InterPro" id="IPR051448">
    <property type="entry name" value="CdaR-like_regulators"/>
</dbReference>
<sequence length="522" mass="61034">MMDIKLSEIAKVLDDYRPETNLSEKKYEWISDVVLVDGCIKAMNPNLLYLYEARHFQEIQNLNAPGNVLIVDPDDASIKKMMKTKVNYILLNRAEKIETIYELVHQAFLMKRDFNNKKTKLVAALLDCKGLQHIIDTAYEVLGNPMFISDLTYNILAFNENVNVGDPSWPTKQEEDFESYERLKKLNDSGVFERLYKSEAPCIENFDYSPTRWMAHKITINDKNIGHIAVVESERSFEDTDLEVLQFLCSIVASELQKDRIDYDQFNSEFEHFLIALLEEKITQYESIEKRAKSLKLNVKRYLVLLTISPCDKNRKGMLLSHMKGFIDRLLNTEKSILYKDKITILFVSDKKEFWWGETGKKLSEFLKKNQMNAGVSQSFHDIVHLKKYYLQSLKVTELGAQLNPEEHIFYYDDYAIYHLMEMASSQFDLKSCCSPFLLDLMAYDCQYKTDYCHNLYIYLLSDCSLTKASEIFQIHRNSMKYRIKRIEEVLGISLDDVEVKFSLLMTFKILTYVGEKKTSGF</sequence>
<dbReference type="OrthoDB" id="212459at2"/>
<feature type="domain" description="PucR C-terminal helix-turn-helix" evidence="1">
    <location>
        <begin position="456"/>
        <end position="509"/>
    </location>
</feature>
<comment type="caution">
    <text evidence="2">The sequence shown here is derived from an EMBL/GenBank/DDBJ whole genome shotgun (WGS) entry which is preliminary data.</text>
</comment>
<dbReference type="Gene3D" id="1.10.10.2840">
    <property type="entry name" value="PucR C-terminal helix-turn-helix domain"/>
    <property type="match status" value="1"/>
</dbReference>
<proteinExistence type="predicted"/>
<dbReference type="AlphaFoldDB" id="A0A923KV55"/>
<reference evidence="2" key="1">
    <citation type="submission" date="2019-10" db="EMBL/GenBank/DDBJ databases">
        <authorList>
            <person name="Ross D.E."/>
            <person name="Gulliver D."/>
        </authorList>
    </citation>
    <scope>NUCLEOTIDE SEQUENCE</scope>
    <source>
        <strain evidence="2">DER-2019</strain>
    </source>
</reference>
<reference evidence="2" key="2">
    <citation type="submission" date="2020-10" db="EMBL/GenBank/DDBJ databases">
        <title>Comparative genomics of the Acetobacterium genus.</title>
        <authorList>
            <person name="Marshall C."/>
            <person name="May H."/>
            <person name="Norman S."/>
        </authorList>
    </citation>
    <scope>NUCLEOTIDE SEQUENCE</scope>
    <source>
        <strain evidence="2">DER-2019</strain>
    </source>
</reference>
<gene>
    <name evidence="2" type="ORF">GH810_02350</name>
</gene>
<dbReference type="InterPro" id="IPR025736">
    <property type="entry name" value="PucR_C-HTH_dom"/>
</dbReference>
<organism evidence="2 3">
    <name type="scientific">Acetobacterium paludosum</name>
    <dbReference type="NCBI Taxonomy" id="52693"/>
    <lineage>
        <taxon>Bacteria</taxon>
        <taxon>Bacillati</taxon>
        <taxon>Bacillota</taxon>
        <taxon>Clostridia</taxon>
        <taxon>Eubacteriales</taxon>
        <taxon>Eubacteriaceae</taxon>
        <taxon>Acetobacterium</taxon>
    </lineage>
</organism>
<dbReference type="PANTHER" id="PTHR33744">
    <property type="entry name" value="CARBOHYDRATE DIACID REGULATOR"/>
    <property type="match status" value="1"/>
</dbReference>
<dbReference type="Proteomes" id="UP000616595">
    <property type="component" value="Unassembled WGS sequence"/>
</dbReference>
<dbReference type="EMBL" id="WJBD01000002">
    <property type="protein sequence ID" value="MBC3887150.1"/>
    <property type="molecule type" value="Genomic_DNA"/>
</dbReference>